<keyword evidence="2" id="KW-1133">Transmembrane helix</keyword>
<dbReference type="PANTHER" id="PTHR36698">
    <property type="entry name" value="BLL5892 PROTEIN"/>
    <property type="match status" value="1"/>
</dbReference>
<evidence type="ECO:0000313" key="5">
    <source>
        <dbReference type="Proteomes" id="UP000264589"/>
    </source>
</evidence>
<evidence type="ECO:0000256" key="1">
    <source>
        <dbReference type="SAM" id="Coils"/>
    </source>
</evidence>
<organism evidence="4 5">
    <name type="scientific">Parvularcula marina</name>
    <dbReference type="NCBI Taxonomy" id="2292771"/>
    <lineage>
        <taxon>Bacteria</taxon>
        <taxon>Pseudomonadati</taxon>
        <taxon>Pseudomonadota</taxon>
        <taxon>Alphaproteobacteria</taxon>
        <taxon>Parvularculales</taxon>
        <taxon>Parvularculaceae</taxon>
        <taxon>Parvularcula</taxon>
    </lineage>
</organism>
<keyword evidence="2" id="KW-0472">Membrane</keyword>
<protein>
    <submittedName>
        <fullName evidence="4">MCE family protein</fullName>
    </submittedName>
</protein>
<reference evidence="4 5" key="1">
    <citation type="submission" date="2018-08" db="EMBL/GenBank/DDBJ databases">
        <title>Parvularcula sp. SM1705, isolated from surface water of the South Sea China.</title>
        <authorList>
            <person name="Sun L."/>
        </authorList>
    </citation>
    <scope>NUCLEOTIDE SEQUENCE [LARGE SCALE GENOMIC DNA]</scope>
    <source>
        <strain evidence="4 5">SM1705</strain>
    </source>
</reference>
<dbReference type="InParanoid" id="A0A371RKU3"/>
<comment type="caution">
    <text evidence="4">The sequence shown here is derived from an EMBL/GenBank/DDBJ whole genome shotgun (WGS) entry which is preliminary data.</text>
</comment>
<evidence type="ECO:0000256" key="2">
    <source>
        <dbReference type="SAM" id="Phobius"/>
    </source>
</evidence>
<dbReference type="PANTHER" id="PTHR36698:SF2">
    <property type="entry name" value="MCE_MLAD DOMAIN-CONTAINING PROTEIN"/>
    <property type="match status" value="1"/>
</dbReference>
<dbReference type="Proteomes" id="UP000264589">
    <property type="component" value="Unassembled WGS sequence"/>
</dbReference>
<evidence type="ECO:0000259" key="3">
    <source>
        <dbReference type="Pfam" id="PF02470"/>
    </source>
</evidence>
<keyword evidence="5" id="KW-1185">Reference proteome</keyword>
<proteinExistence type="predicted"/>
<keyword evidence="2" id="KW-0812">Transmembrane</keyword>
<name>A0A371RKU3_9PROT</name>
<feature type="transmembrane region" description="Helical" evidence="2">
    <location>
        <begin position="53"/>
        <end position="75"/>
    </location>
</feature>
<dbReference type="InterPro" id="IPR003399">
    <property type="entry name" value="Mce/MlaD"/>
</dbReference>
<evidence type="ECO:0000313" key="4">
    <source>
        <dbReference type="EMBL" id="RFB06077.1"/>
    </source>
</evidence>
<accession>A0A371RKU3</accession>
<dbReference type="AlphaFoldDB" id="A0A371RKU3"/>
<dbReference type="EMBL" id="QUQO01000001">
    <property type="protein sequence ID" value="RFB06077.1"/>
    <property type="molecule type" value="Genomic_DNA"/>
</dbReference>
<gene>
    <name evidence="4" type="ORF">DX908_12870</name>
</gene>
<feature type="coiled-coil region" evidence="1">
    <location>
        <begin position="272"/>
        <end position="299"/>
    </location>
</feature>
<dbReference type="Pfam" id="PF02470">
    <property type="entry name" value="MlaD"/>
    <property type="match status" value="1"/>
</dbReference>
<feature type="domain" description="Mce/MlaD" evidence="3">
    <location>
        <begin position="84"/>
        <end position="159"/>
    </location>
</feature>
<sequence length="356" mass="38521">MRFARTRIHGSRNISVAHAAVQLRLRIRLTCRRPNGAGHKEGGAGVMETRAHYVLIGAFMLGGIVLTILFTLWLGSNRSEYDEYQIVFTQKISGLQEGANVLFNGIPVGQVETLELDQNNPNRSLALVRVDKGTPVKTDTNVELELTGVTGLAVVQFTGGSPNAPLLQDVSRERVPVIEAELGGIAAVLESSGELALSLQQLINQENAESVSRIIEDIETITDVFADKENELSLIIDNAAVVSTDLRLAARNISDATTSLNKTMKTIDDVVSTDARAAIQQLNETAENLNQLVLDVNAIVDDNAEPISEFTRNGLGATIMMIHKASRLVDTTEAILLEFDRNPAAFLVGEGRPTAD</sequence>
<keyword evidence="1" id="KW-0175">Coiled coil</keyword>